<name>A0AAJ5QZA4_9ENTR</name>
<proteinExistence type="predicted"/>
<evidence type="ECO:0000313" key="2">
    <source>
        <dbReference type="Proteomes" id="UP001210130"/>
    </source>
</evidence>
<gene>
    <name evidence="1" type="ORF">OR613_20465</name>
</gene>
<dbReference type="RefSeq" id="WP_242627868.1">
    <property type="nucleotide sequence ID" value="NZ_CP041247.1"/>
</dbReference>
<protein>
    <submittedName>
        <fullName evidence="1">Uncharacterized protein</fullName>
    </submittedName>
</protein>
<evidence type="ECO:0000313" key="1">
    <source>
        <dbReference type="EMBL" id="WBW63984.1"/>
    </source>
</evidence>
<dbReference type="EMBL" id="CP112887">
    <property type="protein sequence ID" value="WBW63984.1"/>
    <property type="molecule type" value="Genomic_DNA"/>
</dbReference>
<reference evidence="1 2" key="1">
    <citation type="journal article" date="2023" name="Microbiol. Resour. Announc.">
        <title>Complete Genome Sequence of the First Colistin-Resistant Raoultella electrica Strain.</title>
        <authorList>
            <person name="Aldeia C."/>
            <person name="Campos-Madueno E.I."/>
            <person name="Sendi P."/>
            <person name="Endimiani A."/>
        </authorList>
    </citation>
    <scope>NUCLEOTIDE SEQUENCE [LARGE SCALE GENOMIC DNA]</scope>
    <source>
        <strain evidence="1 2">S2-IND-01-C</strain>
    </source>
</reference>
<dbReference type="AlphaFoldDB" id="A0AAJ5QZA4"/>
<dbReference type="Proteomes" id="UP001210130">
    <property type="component" value="Chromosome"/>
</dbReference>
<keyword evidence="2" id="KW-1185">Reference proteome</keyword>
<accession>A0AAJ5QZA4</accession>
<sequence length="28" mass="3076">MLRANPRAELVALADPLPEAQAPGYRRV</sequence>
<organism evidence="1 2">
    <name type="scientific">Klebsiella electrica</name>
    <dbReference type="NCBI Taxonomy" id="1259973"/>
    <lineage>
        <taxon>Bacteria</taxon>
        <taxon>Pseudomonadati</taxon>
        <taxon>Pseudomonadota</taxon>
        <taxon>Gammaproteobacteria</taxon>
        <taxon>Enterobacterales</taxon>
        <taxon>Enterobacteriaceae</taxon>
        <taxon>Klebsiella/Raoultella group</taxon>
        <taxon>Klebsiella</taxon>
    </lineage>
</organism>